<evidence type="ECO:0000256" key="1">
    <source>
        <dbReference type="SAM" id="Phobius"/>
    </source>
</evidence>
<feature type="transmembrane region" description="Helical" evidence="1">
    <location>
        <begin position="121"/>
        <end position="138"/>
    </location>
</feature>
<dbReference type="GeneID" id="89574040"/>
<keyword evidence="1" id="KW-0812">Transmembrane</keyword>
<proteinExistence type="predicted"/>
<feature type="transmembrane region" description="Helical" evidence="1">
    <location>
        <begin position="99"/>
        <end position="115"/>
    </location>
</feature>
<comment type="caution">
    <text evidence="2">The sequence shown here is derived from an EMBL/GenBank/DDBJ whole genome shotgun (WGS) entry which is preliminary data.</text>
</comment>
<dbReference type="InterPro" id="IPR018678">
    <property type="entry name" value="DUF2160_TM"/>
</dbReference>
<reference evidence="2 3" key="1">
    <citation type="journal article" date="2013" name="Genome Biol.">
        <title>Comparative genomics of the core and accessory genomes of 48 Sinorhizobium strains comprising five genospecies.</title>
        <authorList>
            <person name="Sugawara M."/>
            <person name="Epstein B."/>
            <person name="Badgley B.D."/>
            <person name="Unno T."/>
            <person name="Xu L."/>
            <person name="Reese J."/>
            <person name="Gyaneshwar P."/>
            <person name="Denny R."/>
            <person name="Mudge J."/>
            <person name="Bharti A.K."/>
            <person name="Farmer A.D."/>
            <person name="May G.D."/>
            <person name="Woodward J.E."/>
            <person name="Medigue C."/>
            <person name="Vallenet D."/>
            <person name="Lajus A."/>
            <person name="Rouy Z."/>
            <person name="Martinez-Vaz B."/>
            <person name="Tiffin P."/>
            <person name="Young N.D."/>
            <person name="Sadowsky M.J."/>
        </authorList>
    </citation>
    <scope>NUCLEOTIDE SEQUENCE [LARGE SCALE GENOMIC DNA]</scope>
    <source>
        <strain evidence="2 3">N6B1</strain>
    </source>
</reference>
<dbReference type="KEGG" id="smer:DU99_16650"/>
<organism evidence="2 3">
    <name type="scientific">Rhizobium meliloti</name>
    <name type="common">Ensifer meliloti</name>
    <name type="synonym">Sinorhizobium meliloti</name>
    <dbReference type="NCBI Taxonomy" id="382"/>
    <lineage>
        <taxon>Bacteria</taxon>
        <taxon>Pseudomonadati</taxon>
        <taxon>Pseudomonadota</taxon>
        <taxon>Alphaproteobacteria</taxon>
        <taxon>Hyphomicrobiales</taxon>
        <taxon>Rhizobiaceae</taxon>
        <taxon>Sinorhizobium/Ensifer group</taxon>
        <taxon>Sinorhizobium</taxon>
    </lineage>
</organism>
<dbReference type="Proteomes" id="UP000429484">
    <property type="component" value="Unassembled WGS sequence"/>
</dbReference>
<keyword evidence="1" id="KW-1133">Transmembrane helix</keyword>
<sequence>MATIATRKNRWPVALAAVLVVYLTAAGLLFSVLPAKDGKTDWFAPLIPGGWMAWSFPTAMFFLTIFALLSLMAVWEYARPGGNPRVGILRFETTRGDRLFVSLLGSAFIHLAWLGLVGANLWWAVALSVIYAVGVFRYV</sequence>
<dbReference type="EMBL" id="WISR01000108">
    <property type="protein sequence ID" value="MQW33301.1"/>
    <property type="molecule type" value="Genomic_DNA"/>
</dbReference>
<accession>A0A222GLZ7</accession>
<feature type="transmembrane region" description="Helical" evidence="1">
    <location>
        <begin position="12"/>
        <end position="33"/>
    </location>
</feature>
<gene>
    <name evidence="2" type="ORF">GHK53_10925</name>
</gene>
<dbReference type="RefSeq" id="WP_003530327.1">
    <property type="nucleotide sequence ID" value="NZ_BJNJ01000013.1"/>
</dbReference>
<dbReference type="OMA" id="FSWMAWT"/>
<feature type="transmembrane region" description="Helical" evidence="1">
    <location>
        <begin position="53"/>
        <end position="78"/>
    </location>
</feature>
<name>A0A222GLZ7_RHIML</name>
<keyword evidence="1" id="KW-0472">Membrane</keyword>
<dbReference type="AlphaFoldDB" id="A0A222GLZ7"/>
<evidence type="ECO:0000313" key="2">
    <source>
        <dbReference type="EMBL" id="MQW33301.1"/>
    </source>
</evidence>
<protein>
    <submittedName>
        <fullName evidence="2">Glycerol-3-phosphate ABC transporter</fullName>
    </submittedName>
</protein>
<dbReference type="Pfam" id="PF09928">
    <property type="entry name" value="DUF2160"/>
    <property type="match status" value="1"/>
</dbReference>
<evidence type="ECO:0000313" key="3">
    <source>
        <dbReference type="Proteomes" id="UP000429484"/>
    </source>
</evidence>